<dbReference type="EMBL" id="KN293998">
    <property type="protein sequence ID" value="EEH41306.2"/>
    <property type="molecule type" value="Genomic_DNA"/>
</dbReference>
<organism evidence="2 3">
    <name type="scientific">Paracoccidioides lutzii (strain ATCC MYA-826 / Pb01)</name>
    <name type="common">Paracoccidioides brasiliensis</name>
    <dbReference type="NCBI Taxonomy" id="502779"/>
    <lineage>
        <taxon>Eukaryota</taxon>
        <taxon>Fungi</taxon>
        <taxon>Dikarya</taxon>
        <taxon>Ascomycota</taxon>
        <taxon>Pezizomycotina</taxon>
        <taxon>Eurotiomycetes</taxon>
        <taxon>Eurotiomycetidae</taxon>
        <taxon>Onygenales</taxon>
        <taxon>Ajellomycetaceae</taxon>
        <taxon>Paracoccidioides</taxon>
    </lineage>
</organism>
<dbReference type="VEuPathDB" id="FungiDB:PAAG_03592"/>
<dbReference type="AlphaFoldDB" id="C1GXL8"/>
<accession>C1GXL8</accession>
<name>C1GXL8_PARBA</name>
<evidence type="ECO:0000256" key="1">
    <source>
        <dbReference type="SAM" id="MobiDB-lite"/>
    </source>
</evidence>
<dbReference type="KEGG" id="pbl:PAAG_03592"/>
<reference evidence="2 3" key="1">
    <citation type="journal article" date="2011" name="PLoS Genet.">
        <title>Comparative genomic analysis of human fungal pathogens causing paracoccidioidomycosis.</title>
        <authorList>
            <person name="Desjardins C.A."/>
            <person name="Champion M.D."/>
            <person name="Holder J.W."/>
            <person name="Muszewska A."/>
            <person name="Goldberg J."/>
            <person name="Bailao A.M."/>
            <person name="Brigido M.M."/>
            <person name="Ferreira M.E."/>
            <person name="Garcia A.M."/>
            <person name="Grynberg M."/>
            <person name="Gujja S."/>
            <person name="Heiman D.I."/>
            <person name="Henn M.R."/>
            <person name="Kodira C.D."/>
            <person name="Leon-Narvaez H."/>
            <person name="Longo L.V."/>
            <person name="Ma L.J."/>
            <person name="Malavazi I."/>
            <person name="Matsuo A.L."/>
            <person name="Morais F.V."/>
            <person name="Pereira M."/>
            <person name="Rodriguez-Brito S."/>
            <person name="Sakthikumar S."/>
            <person name="Salem-Izacc S.M."/>
            <person name="Sykes S.M."/>
            <person name="Teixeira M.M."/>
            <person name="Vallejo M.C."/>
            <person name="Walter M.E."/>
            <person name="Yandava C."/>
            <person name="Young S."/>
            <person name="Zeng Q."/>
            <person name="Zucker J."/>
            <person name="Felipe M.S."/>
            <person name="Goldman G.H."/>
            <person name="Haas B.J."/>
            <person name="McEwen J.G."/>
            <person name="Nino-Vega G."/>
            <person name="Puccia R."/>
            <person name="San-Blas G."/>
            <person name="Soares C.M."/>
            <person name="Birren B.W."/>
            <person name="Cuomo C.A."/>
        </authorList>
    </citation>
    <scope>NUCLEOTIDE SEQUENCE [LARGE SCALE GENOMIC DNA]</scope>
    <source>
        <strain evidence="3">ATCC MYA-826 / Pb01</strain>
    </source>
</reference>
<gene>
    <name evidence="2" type="ORF">PAAG_03592</name>
</gene>
<evidence type="ECO:0000313" key="2">
    <source>
        <dbReference type="EMBL" id="EEH41306.2"/>
    </source>
</evidence>
<proteinExistence type="predicted"/>
<dbReference type="GeneID" id="9098388"/>
<dbReference type="RefSeq" id="XP_002795047.2">
    <property type="nucleotide sequence ID" value="XM_002795001.2"/>
</dbReference>
<evidence type="ECO:0000313" key="3">
    <source>
        <dbReference type="Proteomes" id="UP000002059"/>
    </source>
</evidence>
<dbReference type="Proteomes" id="UP000002059">
    <property type="component" value="Partially assembled WGS sequence"/>
</dbReference>
<dbReference type="HOGENOM" id="CLU_2360299_0_0_1"/>
<feature type="compositionally biased region" description="Basic and acidic residues" evidence="1">
    <location>
        <begin position="54"/>
        <end position="77"/>
    </location>
</feature>
<protein>
    <submittedName>
        <fullName evidence="2">Uncharacterized protein</fullName>
    </submittedName>
</protein>
<sequence length="96" mass="10991">MATFGRGPSSDGTSSDLLEHPHASRVEFSLIKLLYQSIIQQRLSWETMASEARTRPPADMFMDCRGRPPSEKKKGQTLEDSVPRLLKRMCRKKIRN</sequence>
<feature type="region of interest" description="Disordered" evidence="1">
    <location>
        <begin position="54"/>
        <end position="78"/>
    </location>
</feature>
<keyword evidence="3" id="KW-1185">Reference proteome</keyword>